<accession>A0A5J6JB91</accession>
<dbReference type="RefSeq" id="WP_132759760.1">
    <property type="nucleotide sequence ID" value="NZ_BNBW01000007.1"/>
</dbReference>
<keyword evidence="2" id="KW-1185">Reference proteome</keyword>
<protein>
    <submittedName>
        <fullName evidence="1">Uncharacterized protein</fullName>
    </submittedName>
</protein>
<reference evidence="1 2" key="1">
    <citation type="submission" date="2017-09" db="EMBL/GenBank/DDBJ databases">
        <authorList>
            <person name="Lee N."/>
            <person name="Cho B.-K."/>
        </authorList>
    </citation>
    <scope>NUCLEOTIDE SEQUENCE [LARGE SCALE GENOMIC DNA]</scope>
    <source>
        <strain evidence="1 2">ATCC 27476</strain>
    </source>
</reference>
<dbReference type="EMBL" id="CP023692">
    <property type="protein sequence ID" value="QEV45994.1"/>
    <property type="molecule type" value="Genomic_DNA"/>
</dbReference>
<gene>
    <name evidence="1" type="ORF">CP980_13595</name>
</gene>
<organism evidence="1 2">
    <name type="scientific">Streptomyces vinaceus</name>
    <dbReference type="NCBI Taxonomy" id="1960"/>
    <lineage>
        <taxon>Bacteria</taxon>
        <taxon>Bacillati</taxon>
        <taxon>Actinomycetota</taxon>
        <taxon>Actinomycetes</taxon>
        <taxon>Kitasatosporales</taxon>
        <taxon>Streptomycetaceae</taxon>
        <taxon>Streptomyces</taxon>
    </lineage>
</organism>
<proteinExistence type="predicted"/>
<evidence type="ECO:0000313" key="2">
    <source>
        <dbReference type="Proteomes" id="UP000325563"/>
    </source>
</evidence>
<name>A0A5J6JB91_STRVI</name>
<evidence type="ECO:0000313" key="1">
    <source>
        <dbReference type="EMBL" id="QEV45994.1"/>
    </source>
</evidence>
<dbReference type="KEGG" id="svn:CP980_13595"/>
<dbReference type="Proteomes" id="UP000325563">
    <property type="component" value="Chromosome"/>
</dbReference>
<dbReference type="AlphaFoldDB" id="A0A5J6JB91"/>
<dbReference type="GeneID" id="95611585"/>
<sequence>MAEPYAGTQHRLLGQRVRDIASGVEGELMGVVEEDVPDGGVGRRVRLARLRDTSGLEFTTALGNIVPAAYIDALESRAGYR</sequence>